<dbReference type="Pfam" id="PF04909">
    <property type="entry name" value="Amidohydro_2"/>
    <property type="match status" value="1"/>
</dbReference>
<evidence type="ECO:0000313" key="4">
    <source>
        <dbReference type="EMBL" id="QDT92905.1"/>
    </source>
</evidence>
<dbReference type="EMBL" id="CP036343">
    <property type="protein sequence ID" value="QDT92905.1"/>
    <property type="molecule type" value="Genomic_DNA"/>
</dbReference>
<dbReference type="InterPro" id="IPR015422">
    <property type="entry name" value="PyrdxlP-dep_Trfase_small"/>
</dbReference>
<dbReference type="PANTHER" id="PTHR43713">
    <property type="entry name" value="GLUTAMATE-1-SEMIALDEHYDE 2,1-AMINOMUTASE"/>
    <property type="match status" value="1"/>
</dbReference>
<proteinExistence type="predicted"/>
<dbReference type="OrthoDB" id="9807885at2"/>
<dbReference type="PANTHER" id="PTHR43713:SF3">
    <property type="entry name" value="GLUTAMATE-1-SEMIALDEHYDE 2,1-AMINOMUTASE 1, CHLOROPLASTIC-RELATED"/>
    <property type="match status" value="1"/>
</dbReference>
<accession>A0A517VIS8</accession>
<dbReference type="Gene3D" id="3.90.1150.10">
    <property type="entry name" value="Aspartate Aminotransferase, domain 1"/>
    <property type="match status" value="1"/>
</dbReference>
<comment type="cofactor">
    <cofactor evidence="1">
        <name>pyridoxal 5'-phosphate</name>
        <dbReference type="ChEBI" id="CHEBI:597326"/>
    </cofactor>
</comment>
<dbReference type="InterPro" id="IPR006680">
    <property type="entry name" value="Amidohydro-rel"/>
</dbReference>
<organism evidence="4 5">
    <name type="scientific">Gimesia algae</name>
    <dbReference type="NCBI Taxonomy" id="2527971"/>
    <lineage>
        <taxon>Bacteria</taxon>
        <taxon>Pseudomonadati</taxon>
        <taxon>Planctomycetota</taxon>
        <taxon>Planctomycetia</taxon>
        <taxon>Planctomycetales</taxon>
        <taxon>Planctomycetaceae</taxon>
        <taxon>Gimesia</taxon>
    </lineage>
</organism>
<evidence type="ECO:0000256" key="2">
    <source>
        <dbReference type="ARBA" id="ARBA00022898"/>
    </source>
</evidence>
<keyword evidence="4" id="KW-0032">Aminotransferase</keyword>
<protein>
    <submittedName>
        <fullName evidence="4">3-aminobutyryl-CoA aminotransferase</fullName>
        <ecNumber evidence="4">2.6.1.-</ecNumber>
    </submittedName>
</protein>
<dbReference type="GO" id="GO:0030170">
    <property type="term" value="F:pyridoxal phosphate binding"/>
    <property type="evidence" value="ECO:0007669"/>
    <property type="project" value="InterPro"/>
</dbReference>
<dbReference type="InterPro" id="IPR015421">
    <property type="entry name" value="PyrdxlP-dep_Trfase_major"/>
</dbReference>
<reference evidence="4 5" key="1">
    <citation type="submission" date="2019-02" db="EMBL/GenBank/DDBJ databases">
        <title>Deep-cultivation of Planctomycetes and their phenomic and genomic characterization uncovers novel biology.</title>
        <authorList>
            <person name="Wiegand S."/>
            <person name="Jogler M."/>
            <person name="Boedeker C."/>
            <person name="Pinto D."/>
            <person name="Vollmers J."/>
            <person name="Rivas-Marin E."/>
            <person name="Kohn T."/>
            <person name="Peeters S.H."/>
            <person name="Heuer A."/>
            <person name="Rast P."/>
            <person name="Oberbeckmann S."/>
            <person name="Bunk B."/>
            <person name="Jeske O."/>
            <person name="Meyerdierks A."/>
            <person name="Storesund J.E."/>
            <person name="Kallscheuer N."/>
            <person name="Luecker S."/>
            <person name="Lage O.M."/>
            <person name="Pohl T."/>
            <person name="Merkel B.J."/>
            <person name="Hornburger P."/>
            <person name="Mueller R.-W."/>
            <person name="Bruemmer F."/>
            <person name="Labrenz M."/>
            <person name="Spormann A.M."/>
            <person name="Op den Camp H."/>
            <person name="Overmann J."/>
            <person name="Amann R."/>
            <person name="Jetten M.S.M."/>
            <person name="Mascher T."/>
            <person name="Medema M.H."/>
            <person name="Devos D.P."/>
            <person name="Kaster A.-K."/>
            <person name="Ovreas L."/>
            <person name="Rohde M."/>
            <person name="Galperin M.Y."/>
            <person name="Jogler C."/>
        </authorList>
    </citation>
    <scope>NUCLEOTIDE SEQUENCE [LARGE SCALE GENOMIC DNA]</scope>
    <source>
        <strain evidence="4 5">Pan161</strain>
    </source>
</reference>
<gene>
    <name evidence="4" type="primary">kat</name>
    <name evidence="4" type="ORF">Pan161_45760</name>
</gene>
<dbReference type="InterPro" id="IPR032466">
    <property type="entry name" value="Metal_Hydrolase"/>
</dbReference>
<dbReference type="InterPro" id="IPR005814">
    <property type="entry name" value="Aminotrans_3"/>
</dbReference>
<sequence length="778" mass="86038">MTEFLPDDQELFASQLKDFVPPDSFDAHAHLYRPQDAITSLPSAAENEQGFSGWNEFCKNLELWMGPLRPSAGLFFAIPKPTLDRKPANQFILSELADQPGCRALLLVTPEDSPEEVEAQILAGKYSGFKVYHVYANRKDTLQAEPQEYIPEWVWELSHRYSLAIMLHMVRARAIADPINQTYIREHCLQYPDAKLILAHAARGFCGNHTTEGIASLRGLDNVFFDTSAVCESQPFEAILREFGTSRLLFGTDFSVSEIYGRCVSIGDGFLWLGEQNVEWESSTFAKPVRVGLESLLAIKQACHTLRLNDADVERIFCHNARAMLGIETNSTANITQDTYKRAKQLIPGGTQLLSKRPEMFAPDCWPAYYREANGCEVIDLDGKVYHDLSTSGIGSCLLGYRDPDVTDAVVRRVQLGSMSSLNSPEEVELAELLTTLHPWSDQARFCRTGGESMAIAVRIARAKTGRDEIALCGYHGWSDWYLATNLPRKSTEPGTSLDKHLLPGLDPAGVPAGLSETTHPFTYNDIDGLRHIIRERGSKLAAIVMEPTRYIHPDPGFLEAVRELCDECGAVLVIDEITTGWRLALGGAHLHYGIEPDIAVFAKALGNGHPVAAIIGRRSVMDAAETSFISSTYWTEGVGSTAALATIRKMQTVNVREHIHQIGEAFRTGWLELGQQHGIPVKAVGHAVLLHHQFDHPQAAELGTLFTIRMLEKGFLTGSGFYPTLAHQPRHIRNYFAAADSVFAELTSALSSGDLSSRLKTPVRHSGFARLTPSPKT</sequence>
<feature type="domain" description="Amidohydrolase-related" evidence="3">
    <location>
        <begin position="73"/>
        <end position="327"/>
    </location>
</feature>
<dbReference type="Pfam" id="PF00202">
    <property type="entry name" value="Aminotran_3"/>
    <property type="match status" value="1"/>
</dbReference>
<dbReference type="Gene3D" id="3.20.20.140">
    <property type="entry name" value="Metal-dependent hydrolases"/>
    <property type="match status" value="1"/>
</dbReference>
<keyword evidence="2" id="KW-0663">Pyridoxal phosphate</keyword>
<dbReference type="GO" id="GO:0008483">
    <property type="term" value="F:transaminase activity"/>
    <property type="evidence" value="ECO:0007669"/>
    <property type="project" value="UniProtKB-KW"/>
</dbReference>
<evidence type="ECO:0000259" key="3">
    <source>
        <dbReference type="Pfam" id="PF04909"/>
    </source>
</evidence>
<dbReference type="Proteomes" id="UP000316855">
    <property type="component" value="Chromosome"/>
</dbReference>
<dbReference type="SUPFAM" id="SSF53383">
    <property type="entry name" value="PLP-dependent transferases"/>
    <property type="match status" value="1"/>
</dbReference>
<keyword evidence="5" id="KW-1185">Reference proteome</keyword>
<dbReference type="SUPFAM" id="SSF51556">
    <property type="entry name" value="Metallo-dependent hydrolases"/>
    <property type="match status" value="1"/>
</dbReference>
<dbReference type="GO" id="GO:0016787">
    <property type="term" value="F:hydrolase activity"/>
    <property type="evidence" value="ECO:0007669"/>
    <property type="project" value="InterPro"/>
</dbReference>
<evidence type="ECO:0000313" key="5">
    <source>
        <dbReference type="Proteomes" id="UP000316855"/>
    </source>
</evidence>
<keyword evidence="4" id="KW-0808">Transferase</keyword>
<evidence type="ECO:0000256" key="1">
    <source>
        <dbReference type="ARBA" id="ARBA00001933"/>
    </source>
</evidence>
<dbReference type="InterPro" id="IPR015424">
    <property type="entry name" value="PyrdxlP-dep_Trfase"/>
</dbReference>
<dbReference type="AlphaFoldDB" id="A0A517VIS8"/>
<dbReference type="RefSeq" id="WP_145230927.1">
    <property type="nucleotide sequence ID" value="NZ_CP036343.1"/>
</dbReference>
<dbReference type="EC" id="2.6.1.-" evidence="4"/>
<dbReference type="KEGG" id="gax:Pan161_45760"/>
<dbReference type="Gene3D" id="3.40.640.10">
    <property type="entry name" value="Type I PLP-dependent aspartate aminotransferase-like (Major domain)"/>
    <property type="match status" value="1"/>
</dbReference>
<name>A0A517VIS8_9PLAN</name>